<reference evidence="2 3" key="1">
    <citation type="submission" date="2019-06" db="EMBL/GenBank/DDBJ databases">
        <title>Draft genome sequence of Miniimonas arenae KCTC 19750T isolated from sea sand.</title>
        <authorList>
            <person name="Park S.-J."/>
        </authorList>
    </citation>
    <scope>NUCLEOTIDE SEQUENCE [LARGE SCALE GENOMIC DNA]</scope>
    <source>
        <strain evidence="2 3">KCTC 19750</strain>
    </source>
</reference>
<feature type="compositionally biased region" description="Basic and acidic residues" evidence="1">
    <location>
        <begin position="1"/>
        <end position="11"/>
    </location>
</feature>
<feature type="region of interest" description="Disordered" evidence="1">
    <location>
        <begin position="1"/>
        <end position="41"/>
    </location>
</feature>
<dbReference type="Proteomes" id="UP000313849">
    <property type="component" value="Unassembled WGS sequence"/>
</dbReference>
<comment type="caution">
    <text evidence="2">The sequence shown here is derived from an EMBL/GenBank/DDBJ whole genome shotgun (WGS) entry which is preliminary data.</text>
</comment>
<sequence length="274" mass="28466">MTRHPADHLENPVRNGAYRPRGARNGAHRQRRTRGGADRARGELAVGFAVGALGATGALLAGCTTDDPATSGDPVPAATSAGAAATGAPTTLPFAEPSRSAKPRHTEDPSATASATVEVFEDATLSPRGYLEKDIGQIAGIGPTGVDEVTARLWLREVRWDPTCQAGTASPENGRYLGLRFDVELEDTWPQDVDGDLTFTPDQFETFTADGGRSSVSSADTGCLPASEGISPVGVGESASGWVVLDVSDDAGIVAYTPYLLYGGGWEWSIPAAP</sequence>
<evidence type="ECO:0000256" key="1">
    <source>
        <dbReference type="SAM" id="MobiDB-lite"/>
    </source>
</evidence>
<protein>
    <recommendedName>
        <fullName evidence="4">DUF4352 domain-containing protein</fullName>
    </recommendedName>
</protein>
<evidence type="ECO:0000313" key="3">
    <source>
        <dbReference type="Proteomes" id="UP000313849"/>
    </source>
</evidence>
<proteinExistence type="predicted"/>
<dbReference type="EMBL" id="VENP01000069">
    <property type="protein sequence ID" value="TNU73045.1"/>
    <property type="molecule type" value="Genomic_DNA"/>
</dbReference>
<dbReference type="RefSeq" id="WP_139987651.1">
    <property type="nucleotide sequence ID" value="NZ_VENP01000069.1"/>
</dbReference>
<keyword evidence="3" id="KW-1185">Reference proteome</keyword>
<organism evidence="2 3">
    <name type="scientific">Miniimonas arenae</name>
    <dbReference type="NCBI Taxonomy" id="676201"/>
    <lineage>
        <taxon>Bacteria</taxon>
        <taxon>Bacillati</taxon>
        <taxon>Actinomycetota</taxon>
        <taxon>Actinomycetes</taxon>
        <taxon>Micrococcales</taxon>
        <taxon>Beutenbergiaceae</taxon>
        <taxon>Miniimonas</taxon>
    </lineage>
</organism>
<feature type="region of interest" description="Disordered" evidence="1">
    <location>
        <begin position="69"/>
        <end position="114"/>
    </location>
</feature>
<accession>A0A5C5BAR5</accession>
<name>A0A5C5BAR5_9MICO</name>
<gene>
    <name evidence="2" type="ORF">FH969_13505</name>
</gene>
<dbReference type="OrthoDB" id="4559282at2"/>
<feature type="compositionally biased region" description="Low complexity" evidence="1">
    <location>
        <begin position="74"/>
        <end position="95"/>
    </location>
</feature>
<evidence type="ECO:0000313" key="2">
    <source>
        <dbReference type="EMBL" id="TNU73045.1"/>
    </source>
</evidence>
<dbReference type="AlphaFoldDB" id="A0A5C5BAR5"/>
<evidence type="ECO:0008006" key="4">
    <source>
        <dbReference type="Google" id="ProtNLM"/>
    </source>
</evidence>